<evidence type="ECO:0000256" key="5">
    <source>
        <dbReference type="ARBA" id="ARBA00023180"/>
    </source>
</evidence>
<sequence length="2533" mass="279328">MGFSCIGLMLMLLVSFPGSSGVCPRQCACSVPAEVHCTFRALVTVPAGISKQVQRINFGFNTINQITDASFAGLRKLELLMMHGNNVQKIPDGAFQDLVSLQVLKMSYNKLRVITGHTFSGLTALIRLHLDHNRIEFIHPDAFSGLTSLRLLHLEANHLQKLHPATFSTFSLLRRFPVSTLKHLYLSENLLSTLPRNMLENMPQLENLFLYGNPWSCDCRMNWLQDWSARNSGVMKCKKDRSFSSGQLCPLCASPKHLSGQDIFDLKQFMCSGPVISSSGKNISHEESMSELLPIDRIRPPFGNVSLGLSDEHGTKVDLICQILESRDSTKISWNYTKSLEIAANVTLLFDLECPVDRDDYESFWRLLAYYSEVPVHLRREIMLSREPELSYRYKQDIEKDAYFYTGVRANVLAHPSWLMQSFVNIKLNRPYSSSKSVRLILNTHLTTTTDKEPIRSWVMIEHDNKTQTSFTSVVGGAVEMDCRVQSSGNAAVHWMTPDGLKIKAAFGSADKRMTVSSSGTLYINSVEHRDSGVYYCIAEVAGDIDVLPFRLSVMESSTPLPGEEVGNALTKYVGESASLPCLTTATPDAVVNWIFPDGSVLNAKANTSRALVFPNGTLFIPYSQLNNNGYHKCVAMNQHGVDVLATKLTVMRRKGIQPLRQYPVRPQSAAGVSTKVKAFLQDVEEASGDETQERVVPNRSFINRRRGPNARTQGRPFGNIRHRRPFRKGVHGQANRTGLTNQRTVNTKNKIDPEKWAVLLAKIRERTSPKNSSVNIQHGTTEKNLQIVNVDHPGSVNNIESSSGDSGPQEESNTFSTPHQTDVYHTHAITPYIERQNNNIYLTSPPELQTSSDGVPYISNPTSGPHYVMTEVNVVERGHASTISAENNQVYSGSFIKPESEKENEPNLSGKYGVWTQTGGFDSGQPDSISFATTSTGSIRPRATPSSAPSRAKDQWSSRRRFGGRRRIKLRRPFSKLPTRKPWSTSTAARVHVTPNPAENTSIHPITTTTARIYSRTRFRGRLIKPASTTTARIYSTNPAESTSVQWTIPITPHIYSPTLAGSTSEYLTTTHTHPTTLAEDTSLDPTTSSIYPTKLPNAINEENAITLPDEKTSSEIHKVEANSFPQVQEMINSSSSTVASTPHPMSTTSGLENEDISSFEEEEDGSIASAEEMDEYLVPTSVDPTSQPGVETVPLTNARQEIIGMLSTALPKANKEIHPTEIRLDTDGLDVFHLPVSHFSDVLKGNDTLEETSTKGDVTSTEESVVTSMPRTQDYLLSQPNESFEEEESVHNQVSFPSTTETLTESIISVGTQTESLDTSSPSLTLSTQTNEIYFLQPNSDSKQDQKERIVLLHPSTSLNTSPTVTLPATTIIIPITTQLIGTTTPSTTPSTAATTTTGTPSTTTTTATTTTTTTTTTPALKLTPSYPLPDNRIPFYSRNPETNYIDSRHRERFPITNHRYPYYHSRNPSVNIRPNIIRTPSVTTSPVDLNSPNDIRSTTTPKILTVTARSANSSPTTVSSTTQPNNQIQINEPVNRQSGAVLFSQGPQTLPVLQMRPRITAAKLHTVTVNAGTDVRLPCDSMGEPKPLLTWTKTSTGAVMSSNSRIQRFEVQSNGTLVIHNVQLQDRGQYLCIARNLHGIDKMMVTLVVLAHAPKMMLPRHKDVTVYLGNSALLECQAQGLPLPNISWVLPDRSVVRAISTSEQKIILFTNGTLLVKNTNYLDKGIYKCIASNAAGADMLSVRLQISALPPTIQEQLWENYTIPDGQSAFIHCTAKGSPSPTVRWVTFTGAQLRPSQFINGNLFVFPNGTLFIRNPTEKDSGNYECVAVNSVGVAKRTVNLQLKRSSSTAKIMSTSAHSTDVHYGGLLSLNCSATGSPTPRIIWRTPSKKLVDAYYSFDRRMKVFGNGTLTITSVTEKDEGDYLCVARNKMGDDYVLLKVNVMTKAAKIDHKSLIDHKVSYGGELKVDCIASGLPNPEITWSLPDGTMVNSIPQSDNNGLRTKRYVMFDNGTLYLNEVGMKEEGDYTCYAENEIGKDEMKVHIKVVADAPIIRNNTYSVVKVPFGETAILYCSAKGEPTPTITWTSPAHRAIVPVSDKYQIANDGTLHIHKIQRFDVGNYTCTARNVAGTDKKVVHVQVLMSTPLINGFESSGIIRNTVVKDQRVLLDCKANGNPLPRIMWVFPNNIVLPAPYYGSRITVHRNGTLDIHAVRISDSVALICIARNEGGEARLQIQLEVTEGVEKPQLRNPPTESVQLTNGILTLNCSIEGKPMPEITWILPNGTSLLSGTSVFRFNHRLDGTLVIRDPSVSEVGRYRCVGRNSAGYVERTVTLESNRKPEITNKYSSLVSIINGENLHLNCLSGGHPLPKLTWTLPNGVVLTRPQTTGRYSVLNNGTLTVQRTSVYDRGMYLCQTTNEHGSSSLSVSVIVIAYPPRITKGPAPVTYARPGVAVQLNCMPLATPKAEVVWEMPDGLQLKVGVQPRLYGNKYLHPQGSLVIQSPSSRDNGVYKCTAKNVVGSDSKSTYVYVF</sequence>
<keyword evidence="5" id="KW-0325">Glycoprotein</keyword>
<feature type="compositionally biased region" description="Polar residues" evidence="6">
    <location>
        <begin position="796"/>
        <end position="821"/>
    </location>
</feature>
<dbReference type="InterPro" id="IPR036179">
    <property type="entry name" value="Ig-like_dom_sf"/>
</dbReference>
<dbReference type="PANTHER" id="PTHR45842">
    <property type="entry name" value="SYNAPTIC ADHESION-LIKE MOLECULE SALM"/>
    <property type="match status" value="1"/>
</dbReference>
<evidence type="ECO:0000256" key="7">
    <source>
        <dbReference type="SAM" id="SignalP"/>
    </source>
</evidence>
<dbReference type="CDD" id="cd00099">
    <property type="entry name" value="IgV"/>
    <property type="match status" value="1"/>
</dbReference>
<evidence type="ECO:0000259" key="8">
    <source>
        <dbReference type="PROSITE" id="PS50835"/>
    </source>
</evidence>
<feature type="chain" id="PRO_5046458598" evidence="7">
    <location>
        <begin position="22"/>
        <end position="2533"/>
    </location>
</feature>
<dbReference type="InterPro" id="IPR003591">
    <property type="entry name" value="Leu-rich_rpt_typical-subtyp"/>
</dbReference>
<feature type="region of interest" description="Disordered" evidence="6">
    <location>
        <begin position="793"/>
        <end position="823"/>
    </location>
</feature>
<feature type="domain" description="Ig-like" evidence="8">
    <location>
        <begin position="560"/>
        <end position="650"/>
    </location>
</feature>
<keyword evidence="10" id="KW-1185">Reference proteome</keyword>
<dbReference type="SUPFAM" id="SSF52058">
    <property type="entry name" value="L domain-like"/>
    <property type="match status" value="1"/>
</dbReference>
<evidence type="ECO:0000256" key="2">
    <source>
        <dbReference type="ARBA" id="ARBA00022729"/>
    </source>
</evidence>
<feature type="region of interest" description="Disordered" evidence="6">
    <location>
        <begin position="1137"/>
        <end position="1168"/>
    </location>
</feature>
<dbReference type="PANTHER" id="PTHR45842:SF4">
    <property type="entry name" value="MATRIX-REMODELING-ASSOCIATED PROTEIN 5"/>
    <property type="match status" value="1"/>
</dbReference>
<dbReference type="SMART" id="SM00409">
    <property type="entry name" value="IG"/>
    <property type="match status" value="12"/>
</dbReference>
<evidence type="ECO:0000313" key="10">
    <source>
        <dbReference type="Proteomes" id="UP000830375"/>
    </source>
</evidence>
<dbReference type="SMART" id="SM00082">
    <property type="entry name" value="LRRCT"/>
    <property type="match status" value="1"/>
</dbReference>
<feature type="region of interest" description="Disordered" evidence="6">
    <location>
        <begin position="918"/>
        <end position="966"/>
    </location>
</feature>
<feature type="domain" description="Ig-like" evidence="8">
    <location>
        <begin position="2147"/>
        <end position="2242"/>
    </location>
</feature>
<dbReference type="Pfam" id="PF13855">
    <property type="entry name" value="LRR_8"/>
    <property type="match status" value="1"/>
</dbReference>
<evidence type="ECO:0000256" key="1">
    <source>
        <dbReference type="ARBA" id="ARBA00022614"/>
    </source>
</evidence>
<protein>
    <submittedName>
        <fullName evidence="9">Matrix-remodeling-associated protein 5</fullName>
    </submittedName>
</protein>
<keyword evidence="4" id="KW-1015">Disulfide bond</keyword>
<reference evidence="9 10" key="1">
    <citation type="submission" date="2022-01" db="EMBL/GenBank/DDBJ databases">
        <title>A high-quality chromosome-level genome assembly of rohu carp, Labeo rohita.</title>
        <authorList>
            <person name="Arick M.A. II"/>
            <person name="Hsu C.-Y."/>
            <person name="Magbanua Z."/>
            <person name="Pechanova O."/>
            <person name="Grover C."/>
            <person name="Miller E."/>
            <person name="Thrash A."/>
            <person name="Ezzel L."/>
            <person name="Alam S."/>
            <person name="Benzie J."/>
            <person name="Hamilton M."/>
            <person name="Karsi A."/>
            <person name="Lawrence M.L."/>
            <person name="Peterson D.G."/>
        </authorList>
    </citation>
    <scope>NUCLEOTIDE SEQUENCE [LARGE SCALE GENOMIC DNA]</scope>
    <source>
        <strain evidence="10">BAU-BD-2019</strain>
        <tissue evidence="9">Blood</tissue>
    </source>
</reference>
<dbReference type="InterPro" id="IPR013783">
    <property type="entry name" value="Ig-like_fold"/>
</dbReference>
<dbReference type="SMART" id="SM00408">
    <property type="entry name" value="IGc2"/>
    <property type="match status" value="12"/>
</dbReference>
<dbReference type="InterPro" id="IPR013098">
    <property type="entry name" value="Ig_I-set"/>
</dbReference>
<feature type="domain" description="Ig-like" evidence="8">
    <location>
        <begin position="2438"/>
        <end position="2531"/>
    </location>
</feature>
<feature type="domain" description="Ig-like" evidence="8">
    <location>
        <begin position="1965"/>
        <end position="2049"/>
    </location>
</feature>
<feature type="domain" description="Ig-like" evidence="8">
    <location>
        <begin position="2342"/>
        <end position="2430"/>
    </location>
</feature>
<dbReference type="CDD" id="cd00096">
    <property type="entry name" value="Ig"/>
    <property type="match status" value="4"/>
</dbReference>
<feature type="compositionally biased region" description="Acidic residues" evidence="6">
    <location>
        <begin position="1154"/>
        <end position="1168"/>
    </location>
</feature>
<feature type="domain" description="Ig-like" evidence="8">
    <location>
        <begin position="2248"/>
        <end position="2335"/>
    </location>
</feature>
<dbReference type="SUPFAM" id="SSF48726">
    <property type="entry name" value="Immunoglobulin"/>
    <property type="match status" value="12"/>
</dbReference>
<dbReference type="Proteomes" id="UP000830375">
    <property type="component" value="Unassembled WGS sequence"/>
</dbReference>
<feature type="region of interest" description="Disordered" evidence="6">
    <location>
        <begin position="1385"/>
        <end position="1422"/>
    </location>
</feature>
<dbReference type="InterPro" id="IPR050467">
    <property type="entry name" value="LRFN"/>
</dbReference>
<dbReference type="PROSITE" id="PS50835">
    <property type="entry name" value="IG_LIKE"/>
    <property type="match status" value="12"/>
</dbReference>
<dbReference type="InterPro" id="IPR007110">
    <property type="entry name" value="Ig-like_dom"/>
</dbReference>
<accession>A0ABQ8MGI1</accession>
<dbReference type="Pfam" id="PF13927">
    <property type="entry name" value="Ig_3"/>
    <property type="match status" value="5"/>
</dbReference>
<dbReference type="EMBL" id="JACTAM010000009">
    <property type="protein sequence ID" value="KAI2660958.1"/>
    <property type="molecule type" value="Genomic_DNA"/>
</dbReference>
<feature type="domain" description="Ig-like" evidence="8">
    <location>
        <begin position="1657"/>
        <end position="1750"/>
    </location>
</feature>
<dbReference type="Pfam" id="PF07679">
    <property type="entry name" value="I-set"/>
    <property type="match status" value="7"/>
</dbReference>
<dbReference type="InterPro" id="IPR003598">
    <property type="entry name" value="Ig_sub2"/>
</dbReference>
<keyword evidence="2 7" id="KW-0732">Signal</keyword>
<dbReference type="InterPro" id="IPR000483">
    <property type="entry name" value="Cys-rich_flank_reg_C"/>
</dbReference>
<evidence type="ECO:0000256" key="3">
    <source>
        <dbReference type="ARBA" id="ARBA00022737"/>
    </source>
</evidence>
<feature type="domain" description="Ig-like" evidence="8">
    <location>
        <begin position="1853"/>
        <end position="1946"/>
    </location>
</feature>
<feature type="signal peptide" evidence="7">
    <location>
        <begin position="1"/>
        <end position="21"/>
    </location>
</feature>
<name>A0ABQ8MGI1_LABRO</name>
<feature type="domain" description="Ig-like" evidence="8">
    <location>
        <begin position="2053"/>
        <end position="2138"/>
    </location>
</feature>
<feature type="compositionally biased region" description="Polar residues" evidence="6">
    <location>
        <begin position="918"/>
        <end position="950"/>
    </location>
</feature>
<feature type="domain" description="Ig-like" evidence="8">
    <location>
        <begin position="1560"/>
        <end position="1651"/>
    </location>
</feature>
<organism evidence="9 10">
    <name type="scientific">Labeo rohita</name>
    <name type="common">Indian major carp</name>
    <name type="synonym">Cyprinus rohita</name>
    <dbReference type="NCBI Taxonomy" id="84645"/>
    <lineage>
        <taxon>Eukaryota</taxon>
        <taxon>Metazoa</taxon>
        <taxon>Chordata</taxon>
        <taxon>Craniata</taxon>
        <taxon>Vertebrata</taxon>
        <taxon>Euteleostomi</taxon>
        <taxon>Actinopterygii</taxon>
        <taxon>Neopterygii</taxon>
        <taxon>Teleostei</taxon>
        <taxon>Ostariophysi</taxon>
        <taxon>Cypriniformes</taxon>
        <taxon>Cyprinidae</taxon>
        <taxon>Labeoninae</taxon>
        <taxon>Labeonini</taxon>
        <taxon>Labeo</taxon>
    </lineage>
</organism>
<evidence type="ECO:0000256" key="4">
    <source>
        <dbReference type="ARBA" id="ARBA00023157"/>
    </source>
</evidence>
<dbReference type="InterPro" id="IPR001611">
    <property type="entry name" value="Leu-rich_rpt"/>
</dbReference>
<feature type="compositionally biased region" description="Polar residues" evidence="6">
    <location>
        <begin position="1137"/>
        <end position="1153"/>
    </location>
</feature>
<gene>
    <name evidence="9" type="ORF">H4Q32_008656</name>
</gene>
<feature type="domain" description="Ig-like" evidence="8">
    <location>
        <begin position="454"/>
        <end position="553"/>
    </location>
</feature>
<feature type="domain" description="Ig-like" evidence="8">
    <location>
        <begin position="1754"/>
        <end position="1845"/>
    </location>
</feature>
<evidence type="ECO:0000256" key="6">
    <source>
        <dbReference type="SAM" id="MobiDB-lite"/>
    </source>
</evidence>
<dbReference type="InterPro" id="IPR003599">
    <property type="entry name" value="Ig_sub"/>
</dbReference>
<keyword evidence="3" id="KW-0677">Repeat</keyword>
<dbReference type="Gene3D" id="2.60.40.10">
    <property type="entry name" value="Immunoglobulins"/>
    <property type="match status" value="12"/>
</dbReference>
<keyword evidence="1" id="KW-0433">Leucine-rich repeat</keyword>
<feature type="region of interest" description="Disordered" evidence="6">
    <location>
        <begin position="705"/>
        <end position="724"/>
    </location>
</feature>
<evidence type="ECO:0000313" key="9">
    <source>
        <dbReference type="EMBL" id="KAI2660958.1"/>
    </source>
</evidence>
<dbReference type="InterPro" id="IPR032675">
    <property type="entry name" value="LRR_dom_sf"/>
</dbReference>
<comment type="caution">
    <text evidence="9">The sequence shown here is derived from an EMBL/GenBank/DDBJ whole genome shotgun (WGS) entry which is preliminary data.</text>
</comment>
<proteinExistence type="predicted"/>
<dbReference type="Gene3D" id="3.80.10.10">
    <property type="entry name" value="Ribonuclease Inhibitor"/>
    <property type="match status" value="2"/>
</dbReference>
<dbReference type="SMART" id="SM00369">
    <property type="entry name" value="LRR_TYP"/>
    <property type="match status" value="5"/>
</dbReference>